<proteinExistence type="predicted"/>
<sequence>MKLDTHLPLLVQTVDAAPLPMLVPFIYVQLKLRHCAYNTAAAHLLAIQAFYTCAKSRELDQVISPLGEKLSAYSLGLTPRRRTNAFLSTSTL</sequence>
<name>A0A1H0P1I4_9PSED</name>
<evidence type="ECO:0000313" key="2">
    <source>
        <dbReference type="Proteomes" id="UP000198827"/>
    </source>
</evidence>
<organism evidence="1 2">
    <name type="scientific">Pseudomonas arsenicoxydans</name>
    <dbReference type="NCBI Taxonomy" id="702115"/>
    <lineage>
        <taxon>Bacteria</taxon>
        <taxon>Pseudomonadati</taxon>
        <taxon>Pseudomonadota</taxon>
        <taxon>Gammaproteobacteria</taxon>
        <taxon>Pseudomonadales</taxon>
        <taxon>Pseudomonadaceae</taxon>
        <taxon>Pseudomonas</taxon>
    </lineage>
</organism>
<accession>A0A1H0P1I4</accession>
<dbReference type="EMBL" id="LT629705">
    <property type="protein sequence ID" value="SDO98852.1"/>
    <property type="molecule type" value="Genomic_DNA"/>
</dbReference>
<reference evidence="1 2" key="1">
    <citation type="submission" date="2016-10" db="EMBL/GenBank/DDBJ databases">
        <authorList>
            <person name="de Groot N.N."/>
        </authorList>
    </citation>
    <scope>NUCLEOTIDE SEQUENCE [LARGE SCALE GENOMIC DNA]</scope>
    <source>
        <strain evidence="1 2">CECT 7543</strain>
    </source>
</reference>
<gene>
    <name evidence="1" type="ORF">SAMN04489798_4386</name>
</gene>
<evidence type="ECO:0000313" key="1">
    <source>
        <dbReference type="EMBL" id="SDO98852.1"/>
    </source>
</evidence>
<dbReference type="AlphaFoldDB" id="A0A1H0P1I4"/>
<dbReference type="Proteomes" id="UP000198827">
    <property type="component" value="Chromosome I"/>
</dbReference>
<protein>
    <submittedName>
        <fullName evidence="1">Uncharacterized protein</fullName>
    </submittedName>
</protein>